<dbReference type="EMBL" id="BMJD01000039">
    <property type="protein sequence ID" value="GGB55188.1"/>
    <property type="molecule type" value="Genomic_DNA"/>
</dbReference>
<evidence type="ECO:0000313" key="1">
    <source>
        <dbReference type="EMBL" id="GGB55188.1"/>
    </source>
</evidence>
<dbReference type="RefSeq" id="WP_188725630.1">
    <property type="nucleotide sequence ID" value="NZ_BMJD01000039.1"/>
</dbReference>
<protein>
    <submittedName>
        <fullName evidence="1">Uncharacterized protein</fullName>
    </submittedName>
</protein>
<accession>A0A9W5X6S1</accession>
<keyword evidence="2" id="KW-1185">Reference proteome</keyword>
<proteinExistence type="predicted"/>
<gene>
    <name evidence="1" type="ORF">GCM10011409_36000</name>
</gene>
<reference evidence="1" key="1">
    <citation type="journal article" date="2014" name="Int. J. Syst. Evol. Microbiol.">
        <title>Complete genome sequence of Corynebacterium casei LMG S-19264T (=DSM 44701T), isolated from a smear-ripened cheese.</title>
        <authorList>
            <consortium name="US DOE Joint Genome Institute (JGI-PGF)"/>
            <person name="Walter F."/>
            <person name="Albersmeier A."/>
            <person name="Kalinowski J."/>
            <person name="Ruckert C."/>
        </authorList>
    </citation>
    <scope>NUCLEOTIDE SEQUENCE</scope>
    <source>
        <strain evidence="1">CGMCC 1.15454</strain>
    </source>
</reference>
<organism evidence="1 2">
    <name type="scientific">Lentibacillus populi</name>
    <dbReference type="NCBI Taxonomy" id="1827502"/>
    <lineage>
        <taxon>Bacteria</taxon>
        <taxon>Bacillati</taxon>
        <taxon>Bacillota</taxon>
        <taxon>Bacilli</taxon>
        <taxon>Bacillales</taxon>
        <taxon>Bacillaceae</taxon>
        <taxon>Lentibacillus</taxon>
    </lineage>
</organism>
<dbReference type="Proteomes" id="UP000621492">
    <property type="component" value="Unassembled WGS sequence"/>
</dbReference>
<evidence type="ECO:0000313" key="2">
    <source>
        <dbReference type="Proteomes" id="UP000621492"/>
    </source>
</evidence>
<dbReference type="AlphaFoldDB" id="A0A9W5X6S1"/>
<reference evidence="1" key="2">
    <citation type="submission" date="2020-09" db="EMBL/GenBank/DDBJ databases">
        <authorList>
            <person name="Sun Q."/>
            <person name="Zhou Y."/>
        </authorList>
    </citation>
    <scope>NUCLEOTIDE SEQUENCE</scope>
    <source>
        <strain evidence="1">CGMCC 1.15454</strain>
    </source>
</reference>
<comment type="caution">
    <text evidence="1">The sequence shown here is derived from an EMBL/GenBank/DDBJ whole genome shotgun (WGS) entry which is preliminary data.</text>
</comment>
<sequence length="50" mass="5778">MGDQEKYKLMLKKLIEQTENFKIQSSEELIQALVNELRSDSFSSNSIANK</sequence>
<name>A0A9W5X6S1_9BACI</name>